<dbReference type="InterPro" id="IPR002885">
    <property type="entry name" value="PPR_rpt"/>
</dbReference>
<name>A0AAN7LMF9_TRANT</name>
<dbReference type="PROSITE" id="PS51375">
    <property type="entry name" value="PPR"/>
    <property type="match status" value="5"/>
</dbReference>
<accession>A0AAN7LMF9</accession>
<gene>
    <name evidence="3" type="ORF">SAY86_019839</name>
</gene>
<dbReference type="Proteomes" id="UP001346149">
    <property type="component" value="Unassembled WGS sequence"/>
</dbReference>
<proteinExistence type="predicted"/>
<organism evidence="3 4">
    <name type="scientific">Trapa natans</name>
    <name type="common">Water chestnut</name>
    <dbReference type="NCBI Taxonomy" id="22666"/>
    <lineage>
        <taxon>Eukaryota</taxon>
        <taxon>Viridiplantae</taxon>
        <taxon>Streptophyta</taxon>
        <taxon>Embryophyta</taxon>
        <taxon>Tracheophyta</taxon>
        <taxon>Spermatophyta</taxon>
        <taxon>Magnoliopsida</taxon>
        <taxon>eudicotyledons</taxon>
        <taxon>Gunneridae</taxon>
        <taxon>Pentapetalae</taxon>
        <taxon>rosids</taxon>
        <taxon>malvids</taxon>
        <taxon>Myrtales</taxon>
        <taxon>Lythraceae</taxon>
        <taxon>Trapa</taxon>
    </lineage>
</organism>
<sequence>MDNSACTLLSFSCTLPTTPKLSFFLRPIARFPSKVPTYRASSALSSEKDVESLQIGEGSPKFKWVEVGRAATDAQKEAISKLPFKMTKRCKALMRQIICFSEEGNLADLLGAWVRIMKPKRADWLVVLKELKMLNHPRYLEVVELALLHVSFEANVRDYTKLIHSYGKQNRLRDAESTLLSLKQHGFTCDQVALTSMLDLYSKAGYFNKARGTFEEIKSLGAPPDKRSYGSMVMAYIRAGKLEEGEALLQEMWDQEMVAGSEVYKALLRAYSLQGDDEGAQRIFDAIQLAGIIPDTRICGLLINAYSVAGSSEMARTAFENMRKAGIEPSDKCVALVLSAYEKEGKLISALDFLMCLESEGTVLGKEASQGLAGWFRRIGVVEEVEHVLREYISSSGREANSEICLS</sequence>
<evidence type="ECO:0000256" key="1">
    <source>
        <dbReference type="ARBA" id="ARBA00022737"/>
    </source>
</evidence>
<feature type="repeat" description="PPR" evidence="2">
    <location>
        <begin position="260"/>
        <end position="294"/>
    </location>
</feature>
<reference evidence="3 4" key="1">
    <citation type="journal article" date="2023" name="Hortic Res">
        <title>Pangenome of water caltrop reveals structural variations and asymmetric subgenome divergence after allopolyploidization.</title>
        <authorList>
            <person name="Zhang X."/>
            <person name="Chen Y."/>
            <person name="Wang L."/>
            <person name="Yuan Y."/>
            <person name="Fang M."/>
            <person name="Shi L."/>
            <person name="Lu R."/>
            <person name="Comes H.P."/>
            <person name="Ma Y."/>
            <person name="Chen Y."/>
            <person name="Huang G."/>
            <person name="Zhou Y."/>
            <person name="Zheng Z."/>
            <person name="Qiu Y."/>
        </authorList>
    </citation>
    <scope>NUCLEOTIDE SEQUENCE [LARGE SCALE GENOMIC DNA]</scope>
    <source>
        <strain evidence="3">F231</strain>
    </source>
</reference>
<evidence type="ECO:0008006" key="5">
    <source>
        <dbReference type="Google" id="ProtNLM"/>
    </source>
</evidence>
<dbReference type="PANTHER" id="PTHR46862">
    <property type="entry name" value="OS07G0661900 PROTEIN"/>
    <property type="match status" value="1"/>
</dbReference>
<dbReference type="EMBL" id="JAXQNO010000011">
    <property type="protein sequence ID" value="KAK4788520.1"/>
    <property type="molecule type" value="Genomic_DNA"/>
</dbReference>
<feature type="repeat" description="PPR" evidence="2">
    <location>
        <begin position="190"/>
        <end position="224"/>
    </location>
</feature>
<keyword evidence="4" id="KW-1185">Reference proteome</keyword>
<feature type="repeat" description="PPR" evidence="2">
    <location>
        <begin position="295"/>
        <end position="329"/>
    </location>
</feature>
<feature type="repeat" description="PPR" evidence="2">
    <location>
        <begin position="225"/>
        <end position="259"/>
    </location>
</feature>
<evidence type="ECO:0000313" key="3">
    <source>
        <dbReference type="EMBL" id="KAK4788520.1"/>
    </source>
</evidence>
<dbReference type="AlphaFoldDB" id="A0AAN7LMF9"/>
<evidence type="ECO:0000313" key="4">
    <source>
        <dbReference type="Proteomes" id="UP001346149"/>
    </source>
</evidence>
<evidence type="ECO:0000256" key="2">
    <source>
        <dbReference type="PROSITE-ProRule" id="PRU00708"/>
    </source>
</evidence>
<dbReference type="Pfam" id="PF13812">
    <property type="entry name" value="PPR_3"/>
    <property type="match status" value="1"/>
</dbReference>
<dbReference type="Pfam" id="PF01535">
    <property type="entry name" value="PPR"/>
    <property type="match status" value="3"/>
</dbReference>
<feature type="repeat" description="PPR" evidence="2">
    <location>
        <begin position="155"/>
        <end position="189"/>
    </location>
</feature>
<keyword evidence="1" id="KW-0677">Repeat</keyword>
<comment type="caution">
    <text evidence="3">The sequence shown here is derived from an EMBL/GenBank/DDBJ whole genome shotgun (WGS) entry which is preliminary data.</text>
</comment>
<dbReference type="PANTHER" id="PTHR46862:SF3">
    <property type="entry name" value="OS07G0661900 PROTEIN"/>
    <property type="match status" value="1"/>
</dbReference>
<protein>
    <recommendedName>
        <fullName evidence="5">Pentatricopeptide repeat-containing protein</fullName>
    </recommendedName>
</protein>
<dbReference type="Gene3D" id="1.25.40.10">
    <property type="entry name" value="Tetratricopeptide repeat domain"/>
    <property type="match status" value="2"/>
</dbReference>
<dbReference type="InterPro" id="IPR011990">
    <property type="entry name" value="TPR-like_helical_dom_sf"/>
</dbReference>
<dbReference type="NCBIfam" id="TIGR00756">
    <property type="entry name" value="PPR"/>
    <property type="match status" value="4"/>
</dbReference>